<evidence type="ECO:0000313" key="7">
    <source>
        <dbReference type="EMBL" id="KAF9613776.1"/>
    </source>
</evidence>
<organism evidence="7 8">
    <name type="scientific">Coptis chinensis</name>
    <dbReference type="NCBI Taxonomy" id="261450"/>
    <lineage>
        <taxon>Eukaryota</taxon>
        <taxon>Viridiplantae</taxon>
        <taxon>Streptophyta</taxon>
        <taxon>Embryophyta</taxon>
        <taxon>Tracheophyta</taxon>
        <taxon>Spermatophyta</taxon>
        <taxon>Magnoliopsida</taxon>
        <taxon>Ranunculales</taxon>
        <taxon>Ranunculaceae</taxon>
        <taxon>Coptidoideae</taxon>
        <taxon>Coptis</taxon>
    </lineage>
</organism>
<protein>
    <recommendedName>
        <fullName evidence="6">SWIM-type domain-containing protein</fullName>
    </recommendedName>
</protein>
<feature type="compositionally biased region" description="Polar residues" evidence="5">
    <location>
        <begin position="730"/>
        <end position="764"/>
    </location>
</feature>
<keyword evidence="3" id="KW-0862">Zinc</keyword>
<dbReference type="Pfam" id="PF03108">
    <property type="entry name" value="DBD_Tnp_Mut"/>
    <property type="match status" value="1"/>
</dbReference>
<comment type="caution">
    <text evidence="7">The sequence shown here is derived from an EMBL/GenBank/DDBJ whole genome shotgun (WGS) entry which is preliminary data.</text>
</comment>
<dbReference type="AlphaFoldDB" id="A0A835IAC2"/>
<feature type="compositionally biased region" description="Basic and acidic residues" evidence="5">
    <location>
        <begin position="584"/>
        <end position="593"/>
    </location>
</feature>
<keyword evidence="2 4" id="KW-0863">Zinc-finger</keyword>
<dbReference type="InterPro" id="IPR007527">
    <property type="entry name" value="Znf_SWIM"/>
</dbReference>
<feature type="region of interest" description="Disordered" evidence="5">
    <location>
        <begin position="126"/>
        <end position="167"/>
    </location>
</feature>
<sequence length="867" mass="98314">MNCNLEGRIPLGDLTEMNNLELLGNHLTGEIPEDIVKLTKPWQLQLYDNSLYRKFPVGFGNFMADDEVRNLLIHYGGFFKTPRRSNLDGYYDVYVENKVYDMTEAIPEVEVEDPIVEALNTKGKEVVQEEVGRKGKRKQSTPAKRQPTKYAKSGETTEKRKGGRKLKGKGVIVDEDDPFWSNVGTFDVNTYNVLSEDELDDDEGIEVLVVRKVAAKPPPPNVEELEPEEEYHSAHSSEDELEYTIPSSAEYYNYEGETIDVYRTEANDVRPHIVEDEWERGMEWPNIKILRQEIKDYCIKNRFVGRMVVNESYRILAICEASGCPWRAYWGKKKSDGFTMRLSTFNNEHRCAADTDHKNRMADAVWVATVMLEHMKVHHKTCTPQNIIDDIRQKQHVAISYWTAWSARIRCLQQIHGDFAESDKLVPVLCDQARDVKSDYRYTVNIVDQECSCRRWQLSGIVCVHAVVILYKIRADWREYCSSYFWVSTYRMDYKGHIKPMEDPRDWPKPLKCKLSANKNSTINETFVWFLVLDGFLCAYYLVGFEDFLVLVELNLAYVLGFGEQLYHPPPHTRGIGRPRKNRRRDEDKEAPNKKRRKCRLCRTEGHNSKTCKGLPAQPKASPSQPSTRSKSRVASSSQPPLASPSSQPSQVPSTRSKSKVATESQPPPNSPSSQQPSQPSTRSKSKAASSSQVPPSPSSQPNTRDKSKEIVVSQPASSQPITRGKSKEATSSQPSTRAKTKEVASSQPSTRAKTKEAASSQPSTRDKTKEAASSLPNTRDKTKEVASSQPSTRDKSKETVATTKPSTVNFQPPTPKQLQTLAAGGVPLPQKPHKANTFQAPEQRHTFADLMKRLRDTYMPPRAREN</sequence>
<evidence type="ECO:0000256" key="4">
    <source>
        <dbReference type="PROSITE-ProRule" id="PRU00325"/>
    </source>
</evidence>
<evidence type="ECO:0000256" key="5">
    <source>
        <dbReference type="SAM" id="MobiDB-lite"/>
    </source>
</evidence>
<dbReference type="OrthoDB" id="1937322at2759"/>
<feature type="compositionally biased region" description="Low complexity" evidence="5">
    <location>
        <begin position="672"/>
        <end position="694"/>
    </location>
</feature>
<dbReference type="Pfam" id="PF04434">
    <property type="entry name" value="SWIM"/>
    <property type="match status" value="1"/>
</dbReference>
<dbReference type="InterPro" id="IPR032675">
    <property type="entry name" value="LRR_dom_sf"/>
</dbReference>
<proteinExistence type="predicted"/>
<keyword evidence="8" id="KW-1185">Reference proteome</keyword>
<dbReference type="PANTHER" id="PTHR31973:SF187">
    <property type="entry name" value="MUTATOR TRANSPOSASE MUDRA PROTEIN"/>
    <property type="match status" value="1"/>
</dbReference>
<dbReference type="InterPro" id="IPR004332">
    <property type="entry name" value="Transposase_MuDR"/>
</dbReference>
<feature type="compositionally biased region" description="Low complexity" evidence="5">
    <location>
        <begin position="616"/>
        <end position="654"/>
    </location>
</feature>
<dbReference type="InterPro" id="IPR006564">
    <property type="entry name" value="Znf_PMZ"/>
</dbReference>
<dbReference type="EMBL" id="JADFTS010000003">
    <property type="protein sequence ID" value="KAF9613776.1"/>
    <property type="molecule type" value="Genomic_DNA"/>
</dbReference>
<name>A0A835IAC2_9MAGN</name>
<dbReference type="PANTHER" id="PTHR31973">
    <property type="entry name" value="POLYPROTEIN, PUTATIVE-RELATED"/>
    <property type="match status" value="1"/>
</dbReference>
<dbReference type="Gene3D" id="3.80.10.10">
    <property type="entry name" value="Ribonuclease Inhibitor"/>
    <property type="match status" value="1"/>
</dbReference>
<feature type="compositionally biased region" description="Polar residues" evidence="5">
    <location>
        <begin position="800"/>
        <end position="821"/>
    </location>
</feature>
<evidence type="ECO:0000259" key="6">
    <source>
        <dbReference type="PROSITE" id="PS50966"/>
    </source>
</evidence>
<dbReference type="PROSITE" id="PS50966">
    <property type="entry name" value="ZF_SWIM"/>
    <property type="match status" value="1"/>
</dbReference>
<reference evidence="7 8" key="1">
    <citation type="submission" date="2020-10" db="EMBL/GenBank/DDBJ databases">
        <title>The Coptis chinensis genome and diversification of protoberbering-type alkaloids.</title>
        <authorList>
            <person name="Wang B."/>
            <person name="Shu S."/>
            <person name="Song C."/>
            <person name="Liu Y."/>
        </authorList>
    </citation>
    <scope>NUCLEOTIDE SEQUENCE [LARGE SCALE GENOMIC DNA]</scope>
    <source>
        <strain evidence="7">HL-2020</strain>
        <tissue evidence="7">Leaf</tissue>
    </source>
</reference>
<feature type="domain" description="SWIM-type" evidence="6">
    <location>
        <begin position="442"/>
        <end position="474"/>
    </location>
</feature>
<evidence type="ECO:0000256" key="2">
    <source>
        <dbReference type="ARBA" id="ARBA00022771"/>
    </source>
</evidence>
<feature type="region of interest" description="Disordered" evidence="5">
    <location>
        <begin position="570"/>
        <end position="839"/>
    </location>
</feature>
<dbReference type="SMART" id="SM00575">
    <property type="entry name" value="ZnF_PMZ"/>
    <property type="match status" value="1"/>
</dbReference>
<dbReference type="GO" id="GO:0008270">
    <property type="term" value="F:zinc ion binding"/>
    <property type="evidence" value="ECO:0007669"/>
    <property type="project" value="UniProtKB-KW"/>
</dbReference>
<evidence type="ECO:0000313" key="8">
    <source>
        <dbReference type="Proteomes" id="UP000631114"/>
    </source>
</evidence>
<evidence type="ECO:0000256" key="3">
    <source>
        <dbReference type="ARBA" id="ARBA00022833"/>
    </source>
</evidence>
<dbReference type="SUPFAM" id="SSF52058">
    <property type="entry name" value="L domain-like"/>
    <property type="match status" value="1"/>
</dbReference>
<evidence type="ECO:0000256" key="1">
    <source>
        <dbReference type="ARBA" id="ARBA00022723"/>
    </source>
</evidence>
<feature type="region of interest" description="Disordered" evidence="5">
    <location>
        <begin position="218"/>
        <end position="239"/>
    </location>
</feature>
<gene>
    <name evidence="7" type="ORF">IFM89_011500</name>
</gene>
<keyword evidence="1" id="KW-0479">Metal-binding</keyword>
<dbReference type="Proteomes" id="UP000631114">
    <property type="component" value="Unassembled WGS sequence"/>
</dbReference>
<accession>A0A835IAC2</accession>